<sequence length="205" mass="23506">MNGCSHLGNQLKCHSEIAQMQVPSGNGVPYNHIPFNILLLHTSKQLKRFLPHTPRGITADYSVPRNSISNWHIVKQVTRNFQIPKPAIHGDQSIVHKQTPLHGASLNRPLNLHPSIDIQRFPTSLENRRISVFIRFNLLTQHFLIHRKSLPTEPIFNVRRDKHIPKQRIQSTRALSDKLGIANDINICVKTNKPCNQDRILMKTQ</sequence>
<organism evidence="1 2">
    <name type="scientific">Vigna angularis var. angularis</name>
    <dbReference type="NCBI Taxonomy" id="157739"/>
    <lineage>
        <taxon>Eukaryota</taxon>
        <taxon>Viridiplantae</taxon>
        <taxon>Streptophyta</taxon>
        <taxon>Embryophyta</taxon>
        <taxon>Tracheophyta</taxon>
        <taxon>Spermatophyta</taxon>
        <taxon>Magnoliopsida</taxon>
        <taxon>eudicotyledons</taxon>
        <taxon>Gunneridae</taxon>
        <taxon>Pentapetalae</taxon>
        <taxon>rosids</taxon>
        <taxon>fabids</taxon>
        <taxon>Fabales</taxon>
        <taxon>Fabaceae</taxon>
        <taxon>Papilionoideae</taxon>
        <taxon>50 kb inversion clade</taxon>
        <taxon>NPAAA clade</taxon>
        <taxon>indigoferoid/millettioid clade</taxon>
        <taxon>Phaseoleae</taxon>
        <taxon>Vigna</taxon>
    </lineage>
</organism>
<proteinExistence type="predicted"/>
<reference evidence="1 2" key="1">
    <citation type="journal article" date="2015" name="Sci. Rep.">
        <title>The power of single molecule real-time sequencing technology in the de novo assembly of a eukaryotic genome.</title>
        <authorList>
            <person name="Sakai H."/>
            <person name="Naito K."/>
            <person name="Ogiso-Tanaka E."/>
            <person name="Takahashi Y."/>
            <person name="Iseki K."/>
            <person name="Muto C."/>
            <person name="Satou K."/>
            <person name="Teruya K."/>
            <person name="Shiroma A."/>
            <person name="Shimoji M."/>
            <person name="Hirano T."/>
            <person name="Itoh T."/>
            <person name="Kaga A."/>
            <person name="Tomooka N."/>
        </authorList>
    </citation>
    <scope>NUCLEOTIDE SEQUENCE [LARGE SCALE GENOMIC DNA]</scope>
    <source>
        <strain evidence="2">cv. Shumari</strain>
    </source>
</reference>
<protein>
    <submittedName>
        <fullName evidence="1">Uncharacterized protein</fullName>
    </submittedName>
</protein>
<keyword evidence="2" id="KW-1185">Reference proteome</keyword>
<dbReference type="AlphaFoldDB" id="A0A0S3T621"/>
<evidence type="ECO:0000313" key="1">
    <source>
        <dbReference type="EMBL" id="BAU00682.1"/>
    </source>
</evidence>
<dbReference type="EMBL" id="AP015043">
    <property type="protein sequence ID" value="BAU00682.1"/>
    <property type="molecule type" value="Genomic_DNA"/>
</dbReference>
<gene>
    <name evidence="1" type="primary">Vigan.10G229600</name>
    <name evidence="1" type="ORF">VIGAN_10229600</name>
</gene>
<evidence type="ECO:0000313" key="2">
    <source>
        <dbReference type="Proteomes" id="UP000291084"/>
    </source>
</evidence>
<dbReference type="Proteomes" id="UP000291084">
    <property type="component" value="Chromosome 10"/>
</dbReference>
<accession>A0A0S3T621</accession>
<name>A0A0S3T621_PHAAN</name>